<dbReference type="PANTHER" id="PTHR39181:SF1">
    <property type="entry name" value="TYROSINE-PROTEIN PHOSPHATASE YWQE"/>
    <property type="match status" value="1"/>
</dbReference>
<dbReference type="PIRSF" id="PIRSF016557">
    <property type="entry name" value="Caps_synth_CpsB"/>
    <property type="match status" value="1"/>
</dbReference>
<reference evidence="7" key="1">
    <citation type="submission" date="2017-04" db="EMBL/GenBank/DDBJ databases">
        <title>Function of individual gut microbiota members based on whole genome sequencing of pure cultures obtained from chicken caecum.</title>
        <authorList>
            <person name="Medvecky M."/>
            <person name="Cejkova D."/>
            <person name="Polansky O."/>
            <person name="Karasova D."/>
            <person name="Kubasova T."/>
            <person name="Cizek A."/>
            <person name="Rychlik I."/>
        </authorList>
    </citation>
    <scope>NUCLEOTIDE SEQUENCE [LARGE SCALE GENOMIC DNA]</scope>
    <source>
        <strain evidence="7">An178</strain>
    </source>
</reference>
<evidence type="ECO:0000256" key="3">
    <source>
        <dbReference type="ARBA" id="ARBA00022801"/>
    </source>
</evidence>
<dbReference type="InterPro" id="IPR016667">
    <property type="entry name" value="Caps_polysacc_synth_CpsB/CapC"/>
</dbReference>
<evidence type="ECO:0000256" key="1">
    <source>
        <dbReference type="ARBA" id="ARBA00005750"/>
    </source>
</evidence>
<evidence type="ECO:0000256" key="5">
    <source>
        <dbReference type="ARBA" id="ARBA00051722"/>
    </source>
</evidence>
<dbReference type="PANTHER" id="PTHR39181">
    <property type="entry name" value="TYROSINE-PROTEIN PHOSPHATASE YWQE"/>
    <property type="match status" value="1"/>
</dbReference>
<dbReference type="Pfam" id="PF19567">
    <property type="entry name" value="CpsB_CapC"/>
    <property type="match status" value="1"/>
</dbReference>
<dbReference type="RefSeq" id="WP_087158873.1">
    <property type="nucleotide sequence ID" value="NZ_NFKM01000015.1"/>
</dbReference>
<dbReference type="EMBL" id="NFKM01000015">
    <property type="protein sequence ID" value="OUP58942.1"/>
    <property type="molecule type" value="Genomic_DNA"/>
</dbReference>
<organism evidence="6 7">
    <name type="scientific">Faecalitalea cylindroides</name>
    <dbReference type="NCBI Taxonomy" id="39483"/>
    <lineage>
        <taxon>Bacteria</taxon>
        <taxon>Bacillati</taxon>
        <taxon>Bacillota</taxon>
        <taxon>Erysipelotrichia</taxon>
        <taxon>Erysipelotrichales</taxon>
        <taxon>Erysipelotrichaceae</taxon>
        <taxon>Faecalitalea</taxon>
    </lineage>
</organism>
<gene>
    <name evidence="6" type="ORF">B5F14_07590</name>
</gene>
<dbReference type="Proteomes" id="UP000195447">
    <property type="component" value="Unassembled WGS sequence"/>
</dbReference>
<evidence type="ECO:0000256" key="2">
    <source>
        <dbReference type="ARBA" id="ARBA00013064"/>
    </source>
</evidence>
<comment type="caution">
    <text evidence="6">The sequence shown here is derived from an EMBL/GenBank/DDBJ whole genome shotgun (WGS) entry which is preliminary data.</text>
</comment>
<name>A0A1Y4LX76_9FIRM</name>
<dbReference type="InterPro" id="IPR016195">
    <property type="entry name" value="Pol/histidinol_Pase-like"/>
</dbReference>
<dbReference type="AlphaFoldDB" id="A0A1Y4LX76"/>
<dbReference type="Gene3D" id="3.20.20.140">
    <property type="entry name" value="Metal-dependent hydrolases"/>
    <property type="match status" value="1"/>
</dbReference>
<evidence type="ECO:0000313" key="6">
    <source>
        <dbReference type="EMBL" id="OUP58942.1"/>
    </source>
</evidence>
<sequence length="260" mass="30401">MYIDTHTHITWGIDDGIQTLDECLDALNQCKEDGIERVIATPHFIPGRHNKAIVSKMVKRMIETQKLFNEQGVKYYPGSEVFLNRDFLDMIDNKLFFTLANSRYLLCEFNVRENIGSTSRVEDRLYELCIRDYVPLVAHVERYFHDGIDLDRVNNWIDMGCKIQVNRTSILGLQGKVVQKNALSLLENGMVHIIATDTHRTTGSRIPRLSDVYEFIEERFGEQNARLLLYENPLHIIEDEAMGEMSKVERKKRLFFRKDR</sequence>
<dbReference type="SUPFAM" id="SSF89550">
    <property type="entry name" value="PHP domain-like"/>
    <property type="match status" value="1"/>
</dbReference>
<accession>A0A1Y4LX76</accession>
<keyword evidence="7" id="KW-1185">Reference proteome</keyword>
<comment type="catalytic activity">
    <reaction evidence="5">
        <text>O-phospho-L-tyrosyl-[protein] + H2O = L-tyrosyl-[protein] + phosphate</text>
        <dbReference type="Rhea" id="RHEA:10684"/>
        <dbReference type="Rhea" id="RHEA-COMP:10136"/>
        <dbReference type="Rhea" id="RHEA-COMP:20101"/>
        <dbReference type="ChEBI" id="CHEBI:15377"/>
        <dbReference type="ChEBI" id="CHEBI:43474"/>
        <dbReference type="ChEBI" id="CHEBI:46858"/>
        <dbReference type="ChEBI" id="CHEBI:61978"/>
        <dbReference type="EC" id="3.1.3.48"/>
    </reaction>
</comment>
<comment type="similarity">
    <text evidence="1">Belongs to the metallo-dependent hydrolases superfamily. CpsB/CapC family.</text>
</comment>
<protein>
    <recommendedName>
        <fullName evidence="2">protein-tyrosine-phosphatase</fullName>
        <ecNumber evidence="2">3.1.3.48</ecNumber>
    </recommendedName>
</protein>
<proteinExistence type="inferred from homology"/>
<dbReference type="GO" id="GO:0030145">
    <property type="term" value="F:manganese ion binding"/>
    <property type="evidence" value="ECO:0007669"/>
    <property type="project" value="InterPro"/>
</dbReference>
<dbReference type="EC" id="3.1.3.48" evidence="2"/>
<evidence type="ECO:0000313" key="7">
    <source>
        <dbReference type="Proteomes" id="UP000195447"/>
    </source>
</evidence>
<keyword evidence="4" id="KW-0904">Protein phosphatase</keyword>
<keyword evidence="3" id="KW-0378">Hydrolase</keyword>
<dbReference type="GO" id="GO:0004725">
    <property type="term" value="F:protein tyrosine phosphatase activity"/>
    <property type="evidence" value="ECO:0007669"/>
    <property type="project" value="UniProtKB-EC"/>
</dbReference>
<evidence type="ECO:0000256" key="4">
    <source>
        <dbReference type="ARBA" id="ARBA00022912"/>
    </source>
</evidence>